<dbReference type="GO" id="GO:0006508">
    <property type="term" value="P:proteolysis"/>
    <property type="evidence" value="ECO:0007669"/>
    <property type="project" value="InterPro"/>
</dbReference>
<evidence type="ECO:0000313" key="2">
    <source>
        <dbReference type="Proteomes" id="UP000507222"/>
    </source>
</evidence>
<sequence>MSLPLLRFQRFEKVLLSSVLLGMMGNSNSMNNGAPWITTVGAATLDRSLTASMTLDNNLTVEGTSYFPVSAYITDKPIVLWERKCEESKHATLGHWILKKWMERVVLCDNTTEFDVGQQRNT</sequence>
<evidence type="ECO:0000313" key="1">
    <source>
        <dbReference type="EMBL" id="CAB4266286.1"/>
    </source>
</evidence>
<dbReference type="Gene3D" id="3.50.30.30">
    <property type="match status" value="1"/>
</dbReference>
<dbReference type="Proteomes" id="UP000507222">
    <property type="component" value="Unassembled WGS sequence"/>
</dbReference>
<reference evidence="1 2" key="1">
    <citation type="submission" date="2020-05" db="EMBL/GenBank/DDBJ databases">
        <authorList>
            <person name="Campoy J."/>
            <person name="Schneeberger K."/>
            <person name="Spophaly S."/>
        </authorList>
    </citation>
    <scope>NUCLEOTIDE SEQUENCE [LARGE SCALE GENOMIC DNA]</scope>
    <source>
        <strain evidence="1">PruArmRojPasFocal</strain>
    </source>
</reference>
<gene>
    <name evidence="1" type="ORF">CURHAP_LOCUS8555</name>
</gene>
<accession>A0A6J5TQG3</accession>
<protein>
    <submittedName>
        <fullName evidence="1">Uncharacterized protein</fullName>
    </submittedName>
</protein>
<organism evidence="1 2">
    <name type="scientific">Prunus armeniaca</name>
    <name type="common">Apricot</name>
    <name type="synonym">Armeniaca vulgaris</name>
    <dbReference type="NCBI Taxonomy" id="36596"/>
    <lineage>
        <taxon>Eukaryota</taxon>
        <taxon>Viridiplantae</taxon>
        <taxon>Streptophyta</taxon>
        <taxon>Embryophyta</taxon>
        <taxon>Tracheophyta</taxon>
        <taxon>Spermatophyta</taxon>
        <taxon>Magnoliopsida</taxon>
        <taxon>eudicotyledons</taxon>
        <taxon>Gunneridae</taxon>
        <taxon>Pentapetalae</taxon>
        <taxon>rosids</taxon>
        <taxon>fabids</taxon>
        <taxon>Rosales</taxon>
        <taxon>Rosaceae</taxon>
        <taxon>Amygdaloideae</taxon>
        <taxon>Amygdaleae</taxon>
        <taxon>Prunus</taxon>
    </lineage>
</organism>
<dbReference type="InterPro" id="IPR036852">
    <property type="entry name" value="Peptidase_S8/S53_dom_sf"/>
</dbReference>
<dbReference type="AlphaFoldDB" id="A0A6J5TQG3"/>
<name>A0A6J5TQG3_PRUAR</name>
<dbReference type="EMBL" id="CAEKDK010000001">
    <property type="protein sequence ID" value="CAB4266286.1"/>
    <property type="molecule type" value="Genomic_DNA"/>
</dbReference>
<proteinExistence type="predicted"/>
<dbReference type="GO" id="GO:0004252">
    <property type="term" value="F:serine-type endopeptidase activity"/>
    <property type="evidence" value="ECO:0007669"/>
    <property type="project" value="InterPro"/>
</dbReference>
<dbReference type="Gene3D" id="3.40.50.200">
    <property type="entry name" value="Peptidase S8/S53 domain"/>
    <property type="match status" value="1"/>
</dbReference>